<dbReference type="EMBL" id="BAAAZN010000011">
    <property type="protein sequence ID" value="GAA3561426.1"/>
    <property type="molecule type" value="Genomic_DNA"/>
</dbReference>
<accession>A0ABP6X569</accession>
<organism evidence="2 3">
    <name type="scientific">Amycolatopsis ultiminotia</name>
    <dbReference type="NCBI Taxonomy" id="543629"/>
    <lineage>
        <taxon>Bacteria</taxon>
        <taxon>Bacillati</taxon>
        <taxon>Actinomycetota</taxon>
        <taxon>Actinomycetes</taxon>
        <taxon>Pseudonocardiales</taxon>
        <taxon>Pseudonocardiaceae</taxon>
        <taxon>Amycolatopsis</taxon>
    </lineage>
</organism>
<feature type="region of interest" description="Disordered" evidence="1">
    <location>
        <begin position="1"/>
        <end position="21"/>
    </location>
</feature>
<proteinExistence type="predicted"/>
<comment type="caution">
    <text evidence="2">The sequence shown here is derived from an EMBL/GenBank/DDBJ whole genome shotgun (WGS) entry which is preliminary data.</text>
</comment>
<name>A0ABP6X569_9PSEU</name>
<evidence type="ECO:0000313" key="2">
    <source>
        <dbReference type="EMBL" id="GAA3561426.1"/>
    </source>
</evidence>
<keyword evidence="3" id="KW-1185">Reference proteome</keyword>
<evidence type="ECO:0000313" key="3">
    <source>
        <dbReference type="Proteomes" id="UP001500689"/>
    </source>
</evidence>
<evidence type="ECO:0000256" key="1">
    <source>
        <dbReference type="SAM" id="MobiDB-lite"/>
    </source>
</evidence>
<reference evidence="3" key="1">
    <citation type="journal article" date="2019" name="Int. J. Syst. Evol. Microbiol.">
        <title>The Global Catalogue of Microorganisms (GCM) 10K type strain sequencing project: providing services to taxonomists for standard genome sequencing and annotation.</title>
        <authorList>
            <consortium name="The Broad Institute Genomics Platform"/>
            <consortium name="The Broad Institute Genome Sequencing Center for Infectious Disease"/>
            <person name="Wu L."/>
            <person name="Ma J."/>
        </authorList>
    </citation>
    <scope>NUCLEOTIDE SEQUENCE [LARGE SCALE GENOMIC DNA]</scope>
    <source>
        <strain evidence="3">JCM 16898</strain>
    </source>
</reference>
<gene>
    <name evidence="2" type="ORF">GCM10022222_51530</name>
</gene>
<dbReference type="Proteomes" id="UP001500689">
    <property type="component" value="Unassembled WGS sequence"/>
</dbReference>
<evidence type="ECO:0008006" key="4">
    <source>
        <dbReference type="Google" id="ProtNLM"/>
    </source>
</evidence>
<protein>
    <recommendedName>
        <fullName evidence="4">Transposase</fullName>
    </recommendedName>
</protein>
<feature type="compositionally biased region" description="Polar residues" evidence="1">
    <location>
        <begin position="1"/>
        <end position="10"/>
    </location>
</feature>
<sequence length="84" mass="9014">MSSRSISRTRPTAGAGARPDTIDAEAAARAVLSGRAAAHAKVGDGHVEWIRLFKLAKASATKSRTQAINQLKAIHPRRRRTRSA</sequence>